<proteinExistence type="inferred from homology"/>
<feature type="domain" description="Coenzyme Q-binding protein COQ10 START" evidence="4">
    <location>
        <begin position="43"/>
        <end position="171"/>
    </location>
</feature>
<dbReference type="Gene3D" id="3.30.530.20">
    <property type="match status" value="1"/>
</dbReference>
<dbReference type="GO" id="GO:0005739">
    <property type="term" value="C:mitochondrion"/>
    <property type="evidence" value="ECO:0007669"/>
    <property type="project" value="TreeGrafter"/>
</dbReference>
<dbReference type="CDD" id="cd07813">
    <property type="entry name" value="COQ10p_like"/>
    <property type="match status" value="1"/>
</dbReference>
<reference evidence="6" key="1">
    <citation type="submission" date="2023-01" db="EMBL/GenBank/DDBJ databases">
        <title>Key to firefly adult light organ development and bioluminescence: homeobox transcription factors regulate luciferase expression and transportation to peroxisome.</title>
        <authorList>
            <person name="Fu X."/>
        </authorList>
    </citation>
    <scope>NUCLEOTIDE SEQUENCE [LARGE SCALE GENOMIC DNA]</scope>
</reference>
<dbReference type="InterPro" id="IPR023393">
    <property type="entry name" value="START-like_dom_sf"/>
</dbReference>
<comment type="function">
    <text evidence="3">Required for the function of coenzyme Q in the respiratory chain. May serve as a chaperone or may be involved in the transport of Q6 from its site of synthesis to the catalytic sites of the respiratory complexes.</text>
</comment>
<dbReference type="PANTHER" id="PTHR12901">
    <property type="entry name" value="SPERM PROTEIN HOMOLOG"/>
    <property type="match status" value="1"/>
</dbReference>
<accession>A0AAN7P3N7</accession>
<evidence type="ECO:0000256" key="2">
    <source>
        <dbReference type="ARBA" id="ARBA00011814"/>
    </source>
</evidence>
<dbReference type="EMBL" id="JARPUR010000005">
    <property type="protein sequence ID" value="KAK4875892.1"/>
    <property type="molecule type" value="Genomic_DNA"/>
</dbReference>
<dbReference type="GO" id="GO:0045333">
    <property type="term" value="P:cellular respiration"/>
    <property type="evidence" value="ECO:0007669"/>
    <property type="project" value="InterPro"/>
</dbReference>
<dbReference type="SUPFAM" id="SSF55961">
    <property type="entry name" value="Bet v1-like"/>
    <property type="match status" value="1"/>
</dbReference>
<gene>
    <name evidence="5" type="ORF">RN001_012314</name>
</gene>
<dbReference type="Proteomes" id="UP001353858">
    <property type="component" value="Unassembled WGS sequence"/>
</dbReference>
<comment type="subunit">
    <text evidence="2">Interacts with coenzyme Q.</text>
</comment>
<comment type="caution">
    <text evidence="5">The sequence shown here is derived from an EMBL/GenBank/DDBJ whole genome shotgun (WGS) entry which is preliminary data.</text>
</comment>
<dbReference type="InterPro" id="IPR044996">
    <property type="entry name" value="COQ10-like"/>
</dbReference>
<dbReference type="GO" id="GO:0048039">
    <property type="term" value="F:ubiquinone binding"/>
    <property type="evidence" value="ECO:0007669"/>
    <property type="project" value="InterPro"/>
</dbReference>
<evidence type="ECO:0000259" key="4">
    <source>
        <dbReference type="Pfam" id="PF03364"/>
    </source>
</evidence>
<dbReference type="PANTHER" id="PTHR12901:SF10">
    <property type="entry name" value="COENZYME Q-BINDING PROTEIN COQ10, MITOCHONDRIAL"/>
    <property type="match status" value="1"/>
</dbReference>
<dbReference type="AlphaFoldDB" id="A0AAN7P3N7"/>
<keyword evidence="6" id="KW-1185">Reference proteome</keyword>
<protein>
    <recommendedName>
        <fullName evidence="4">Coenzyme Q-binding protein COQ10 START domain-containing protein</fullName>
    </recommendedName>
</protein>
<comment type="similarity">
    <text evidence="1">Belongs to the COQ10 family.</text>
</comment>
<evidence type="ECO:0000313" key="5">
    <source>
        <dbReference type="EMBL" id="KAK4875892.1"/>
    </source>
</evidence>
<dbReference type="Pfam" id="PF03364">
    <property type="entry name" value="Polyketide_cyc"/>
    <property type="match status" value="1"/>
</dbReference>
<organism evidence="5 6">
    <name type="scientific">Aquatica leii</name>
    <dbReference type="NCBI Taxonomy" id="1421715"/>
    <lineage>
        <taxon>Eukaryota</taxon>
        <taxon>Metazoa</taxon>
        <taxon>Ecdysozoa</taxon>
        <taxon>Arthropoda</taxon>
        <taxon>Hexapoda</taxon>
        <taxon>Insecta</taxon>
        <taxon>Pterygota</taxon>
        <taxon>Neoptera</taxon>
        <taxon>Endopterygota</taxon>
        <taxon>Coleoptera</taxon>
        <taxon>Polyphaga</taxon>
        <taxon>Elateriformia</taxon>
        <taxon>Elateroidea</taxon>
        <taxon>Lampyridae</taxon>
        <taxon>Luciolinae</taxon>
        <taxon>Aquatica</taxon>
    </lineage>
</organism>
<evidence type="ECO:0000256" key="3">
    <source>
        <dbReference type="ARBA" id="ARBA00024947"/>
    </source>
</evidence>
<name>A0AAN7P3N7_9COLE</name>
<dbReference type="InterPro" id="IPR005031">
    <property type="entry name" value="COQ10_START"/>
</dbReference>
<evidence type="ECO:0000313" key="6">
    <source>
        <dbReference type="Proteomes" id="UP001353858"/>
    </source>
</evidence>
<sequence length="194" mass="22802">MRTISLKNVLELYNIVPPQILLQKRYLFQDSDRRKHYHGRKLIGYSSERMFDVVTDVENYKQFLPFCKKSDVLTRSETKMKAYMEIGFPPVIESYISEVTLQRPSMTTAVCRDGKLFNHLVTLWKFNPGLKSNPQSSIVDFVVDFEFRSLFHSHLAHMFFDRLVKQMENAFLIEAKRRYGLESVPTHQLSIAKS</sequence>
<evidence type="ECO:0000256" key="1">
    <source>
        <dbReference type="ARBA" id="ARBA00006885"/>
    </source>
</evidence>